<sequence length="230" mass="24612">MSDPQIALIAEGPTDYEVINAALKAILPTSFVLTMLQPEMTKPEMGTGWGGVLKWCDAAGQRHAGSLDHDTTLGHFEVVIIHLDVDVAHDHYGACGTEIVSMASDKGWATLPCVQPCPPVTNSCTQLTTVLNSWLSPAQTGNKTVLCLPAQASGTWLAAATLPEGHSLLAGIECNISVEARLSQLSKNLRIKKTVREYRAFAPRITENWSSVTALCSQAQAFEQAMLGAI</sequence>
<evidence type="ECO:0000313" key="2">
    <source>
        <dbReference type="Proteomes" id="UP001595791"/>
    </source>
</evidence>
<protein>
    <recommendedName>
        <fullName evidence="3">DUF4276 family protein</fullName>
    </recommendedName>
</protein>
<proteinExistence type="predicted"/>
<evidence type="ECO:0008006" key="3">
    <source>
        <dbReference type="Google" id="ProtNLM"/>
    </source>
</evidence>
<dbReference type="RefSeq" id="WP_378165509.1">
    <property type="nucleotide sequence ID" value="NZ_JBHSBU010000001.1"/>
</dbReference>
<accession>A0ABV8MS75</accession>
<name>A0ABV8MS75_9NEIS</name>
<reference evidence="2" key="1">
    <citation type="journal article" date="2019" name="Int. J. Syst. Evol. Microbiol.">
        <title>The Global Catalogue of Microorganisms (GCM) 10K type strain sequencing project: providing services to taxonomists for standard genome sequencing and annotation.</title>
        <authorList>
            <consortium name="The Broad Institute Genomics Platform"/>
            <consortium name="The Broad Institute Genome Sequencing Center for Infectious Disease"/>
            <person name="Wu L."/>
            <person name="Ma J."/>
        </authorList>
    </citation>
    <scope>NUCLEOTIDE SEQUENCE [LARGE SCALE GENOMIC DNA]</scope>
    <source>
        <strain evidence="2">LMG 29894</strain>
    </source>
</reference>
<dbReference type="EMBL" id="JBHSBU010000001">
    <property type="protein sequence ID" value="MFC4160554.1"/>
    <property type="molecule type" value="Genomic_DNA"/>
</dbReference>
<dbReference type="Proteomes" id="UP001595791">
    <property type="component" value="Unassembled WGS sequence"/>
</dbReference>
<comment type="caution">
    <text evidence="1">The sequence shown here is derived from an EMBL/GenBank/DDBJ whole genome shotgun (WGS) entry which is preliminary data.</text>
</comment>
<keyword evidence="2" id="KW-1185">Reference proteome</keyword>
<organism evidence="1 2">
    <name type="scientific">Chitinimonas lacunae</name>
    <dbReference type="NCBI Taxonomy" id="1963018"/>
    <lineage>
        <taxon>Bacteria</taxon>
        <taxon>Pseudomonadati</taxon>
        <taxon>Pseudomonadota</taxon>
        <taxon>Betaproteobacteria</taxon>
        <taxon>Neisseriales</taxon>
        <taxon>Chitinibacteraceae</taxon>
        <taxon>Chitinimonas</taxon>
    </lineage>
</organism>
<evidence type="ECO:0000313" key="1">
    <source>
        <dbReference type="EMBL" id="MFC4160554.1"/>
    </source>
</evidence>
<gene>
    <name evidence="1" type="ORF">ACFOW7_14535</name>
</gene>